<dbReference type="Proteomes" id="UP000324324">
    <property type="component" value="Unassembled WGS sequence"/>
</dbReference>
<feature type="chain" id="PRO_5024442798" evidence="2">
    <location>
        <begin position="23"/>
        <end position="323"/>
    </location>
</feature>
<keyword evidence="4" id="KW-1185">Reference proteome</keyword>
<name>A0A5M8A2S9_9BURK</name>
<proteinExistence type="inferred from homology"/>
<dbReference type="RefSeq" id="WP_150084604.1">
    <property type="nucleotide sequence ID" value="NZ_VWRN01000060.1"/>
</dbReference>
<dbReference type="AlphaFoldDB" id="A0A5M8A2S9"/>
<dbReference type="PIRSF" id="PIRSF017082">
    <property type="entry name" value="YflP"/>
    <property type="match status" value="1"/>
</dbReference>
<dbReference type="Gene3D" id="3.40.190.10">
    <property type="entry name" value="Periplasmic binding protein-like II"/>
    <property type="match status" value="1"/>
</dbReference>
<dbReference type="CDD" id="cd07012">
    <property type="entry name" value="PBP2_Bug_TTT"/>
    <property type="match status" value="1"/>
</dbReference>
<comment type="similarity">
    <text evidence="1">Belongs to the UPF0065 (bug) family.</text>
</comment>
<protein>
    <submittedName>
        <fullName evidence="3">Tripartite tricarboxylate transporter substrate binding protein</fullName>
    </submittedName>
</protein>
<evidence type="ECO:0000256" key="2">
    <source>
        <dbReference type="SAM" id="SignalP"/>
    </source>
</evidence>
<accession>A0A5M8A2S9</accession>
<keyword evidence="2" id="KW-0732">Signal</keyword>
<gene>
    <name evidence="3" type="ORF">F1599_22160</name>
</gene>
<evidence type="ECO:0000256" key="1">
    <source>
        <dbReference type="ARBA" id="ARBA00006987"/>
    </source>
</evidence>
<sequence>MYRSLMGAAMAALMTLSGAAMAQDAYPNRPVRLIVPQSAGSGGDVVARMLGDKLSQELGQSVVVDNRAGANGIIGTSFVAKQPADGYTLLLTGVSQVSFNQHLYKSLPYDPQKDFTFIAPVVDTPFVLVTSKASGITSMAQFIEKAKAKPGGLTFGSAGVGNSTHLAMEMLADKAGIKLTHAAYKGSGPALTGVIAGEVDAMVSVVGSALPQITGGNVVPVAIVGQKRAKELPNVPTVKEAGLDVPVMPGWYALLGPANMDAKVVARLNASVQAFLSDPQVKSKLASLYLEPLAGSAEAIKQRAVTDAKVCGEFIKRRGIQNS</sequence>
<dbReference type="InterPro" id="IPR042100">
    <property type="entry name" value="Bug_dom1"/>
</dbReference>
<dbReference type="Gene3D" id="3.40.190.150">
    <property type="entry name" value="Bordetella uptake gene, domain 1"/>
    <property type="match status" value="1"/>
</dbReference>
<dbReference type="EMBL" id="VWRN01000060">
    <property type="protein sequence ID" value="KAA6117998.1"/>
    <property type="molecule type" value="Genomic_DNA"/>
</dbReference>
<dbReference type="SUPFAM" id="SSF53850">
    <property type="entry name" value="Periplasmic binding protein-like II"/>
    <property type="match status" value="1"/>
</dbReference>
<dbReference type="PANTHER" id="PTHR42928">
    <property type="entry name" value="TRICARBOXYLATE-BINDING PROTEIN"/>
    <property type="match status" value="1"/>
</dbReference>
<dbReference type="PANTHER" id="PTHR42928:SF5">
    <property type="entry name" value="BLR1237 PROTEIN"/>
    <property type="match status" value="1"/>
</dbReference>
<reference evidence="3 4" key="1">
    <citation type="submission" date="2019-09" db="EMBL/GenBank/DDBJ databases">
        <title>Isolation of a novel species in the genus Cupriavidus from patients with sepsis using whole genome sequencing.</title>
        <authorList>
            <person name="Kweon O.J."/>
            <person name="Lee M.-K."/>
        </authorList>
    </citation>
    <scope>NUCLEOTIDE SEQUENCE [LARGE SCALE GENOMIC DNA]</scope>
    <source>
        <strain evidence="3 4">MKL-01</strain>
    </source>
</reference>
<feature type="signal peptide" evidence="2">
    <location>
        <begin position="1"/>
        <end position="22"/>
    </location>
</feature>
<evidence type="ECO:0000313" key="3">
    <source>
        <dbReference type="EMBL" id="KAA6117998.1"/>
    </source>
</evidence>
<dbReference type="Pfam" id="PF03401">
    <property type="entry name" value="TctC"/>
    <property type="match status" value="1"/>
</dbReference>
<evidence type="ECO:0000313" key="4">
    <source>
        <dbReference type="Proteomes" id="UP000324324"/>
    </source>
</evidence>
<dbReference type="InterPro" id="IPR005064">
    <property type="entry name" value="BUG"/>
</dbReference>
<organism evidence="3 4">
    <name type="scientific">Cupriavidus cauae</name>
    <dbReference type="NCBI Taxonomy" id="2608999"/>
    <lineage>
        <taxon>Bacteria</taxon>
        <taxon>Pseudomonadati</taxon>
        <taxon>Pseudomonadota</taxon>
        <taxon>Betaproteobacteria</taxon>
        <taxon>Burkholderiales</taxon>
        <taxon>Burkholderiaceae</taxon>
        <taxon>Cupriavidus</taxon>
    </lineage>
</organism>
<comment type="caution">
    <text evidence="3">The sequence shown here is derived from an EMBL/GenBank/DDBJ whole genome shotgun (WGS) entry which is preliminary data.</text>
</comment>